<proteinExistence type="predicted"/>
<name>X8ISF5_9FIRM</name>
<accession>X8ISF5</accession>
<organism evidence="1 2">
    <name type="scientific">Mogibacterium timidum ATCC 33093</name>
    <dbReference type="NCBI Taxonomy" id="1401079"/>
    <lineage>
        <taxon>Bacteria</taxon>
        <taxon>Bacillati</taxon>
        <taxon>Bacillota</taxon>
        <taxon>Clostridia</taxon>
        <taxon>Peptostreptococcales</taxon>
        <taxon>Anaerovoracaceae</taxon>
        <taxon>Mogibacterium</taxon>
    </lineage>
</organism>
<evidence type="ECO:0000313" key="2">
    <source>
        <dbReference type="Proteomes" id="UP000022645"/>
    </source>
</evidence>
<comment type="caution">
    <text evidence="1">The sequence shown here is derived from an EMBL/GenBank/DDBJ whole genome shotgun (WGS) entry which is preliminary data.</text>
</comment>
<evidence type="ECO:0000313" key="1">
    <source>
        <dbReference type="EMBL" id="EUC52567.1"/>
    </source>
</evidence>
<dbReference type="AlphaFoldDB" id="X8ISF5"/>
<dbReference type="EMBL" id="JALU01000016">
    <property type="protein sequence ID" value="EUC52567.1"/>
    <property type="molecule type" value="Genomic_DNA"/>
</dbReference>
<sequence length="54" mass="6520">MHPRLLLVSAKYVLFFTHEYQPPNPLQLISYNIQQGEIYNLFPVLLFYHIRNKT</sequence>
<gene>
    <name evidence="1" type="ORF">HMPREF0581_1137</name>
</gene>
<dbReference type="Proteomes" id="UP000022645">
    <property type="component" value="Unassembled WGS sequence"/>
</dbReference>
<reference evidence="1 2" key="1">
    <citation type="submission" date="2014-01" db="EMBL/GenBank/DDBJ databases">
        <authorList>
            <person name="Durkin A.S."/>
            <person name="McCorrison J."/>
            <person name="Torralba M."/>
            <person name="Gillis M."/>
            <person name="Haft D.H."/>
            <person name="Methe B."/>
            <person name="Sutton G."/>
            <person name="Nelson K.E."/>
        </authorList>
    </citation>
    <scope>NUCLEOTIDE SEQUENCE [LARGE SCALE GENOMIC DNA]</scope>
    <source>
        <strain evidence="1 2">ATCC 33093</strain>
    </source>
</reference>
<protein>
    <submittedName>
        <fullName evidence="1">Uncharacterized protein</fullName>
    </submittedName>
</protein>